<comment type="caution">
    <text evidence="3">The sequence shown here is derived from an EMBL/GenBank/DDBJ whole genome shotgun (WGS) entry which is preliminary data.</text>
</comment>
<evidence type="ECO:0000313" key="4">
    <source>
        <dbReference type="Proteomes" id="UP001648503"/>
    </source>
</evidence>
<protein>
    <recommendedName>
        <fullName evidence="5">G-protein coupled receptors family 1 profile domain-containing protein</fullName>
    </recommendedName>
</protein>
<feature type="transmembrane region" description="Helical" evidence="2">
    <location>
        <begin position="14"/>
        <end position="37"/>
    </location>
</feature>
<feature type="transmembrane region" description="Helical" evidence="2">
    <location>
        <begin position="159"/>
        <end position="181"/>
    </location>
</feature>
<name>A0ABQ8F5F6_9FUNG</name>
<organism evidence="3 4">
    <name type="scientific">Batrachochytrium salamandrivorans</name>
    <dbReference type="NCBI Taxonomy" id="1357716"/>
    <lineage>
        <taxon>Eukaryota</taxon>
        <taxon>Fungi</taxon>
        <taxon>Fungi incertae sedis</taxon>
        <taxon>Chytridiomycota</taxon>
        <taxon>Chytridiomycota incertae sedis</taxon>
        <taxon>Chytridiomycetes</taxon>
        <taxon>Rhizophydiales</taxon>
        <taxon>Rhizophydiales incertae sedis</taxon>
        <taxon>Batrachochytrium</taxon>
    </lineage>
</organism>
<accession>A0ABQ8F5F6</accession>
<dbReference type="Proteomes" id="UP001648503">
    <property type="component" value="Unassembled WGS sequence"/>
</dbReference>
<gene>
    <name evidence="3" type="ORF">BASA50_007966</name>
</gene>
<sequence>MPIIDLSSIKNNPWFIIALIANITGGAFSIAGIWVFSTQLLMRKQAGRILLLLLGVNILMLLFQIGEMGYMYLDSTPIRVIRNWLSVATSLSIGLMELEILSVFVVLTNIKIVMSMHFMIYARMVVIALHIIGDFTYLADKIWFDSDALPYDYRTKWESIGPGIILACIALCSAAQSLFIIHHVRRLLALKSSLNMGHSGATKTSSDQFPQLTRLNVRALMLLVIDFLAITTYIASFFSIGSTPAMKTAYRSSLRQVSYGLTGVHVYVETLLLYDIGQQIKKSSKANIRLNSTMTGGTMSTPNQVRNYADQTKV</sequence>
<feature type="transmembrane region" description="Helical" evidence="2">
    <location>
        <begin position="49"/>
        <end position="72"/>
    </location>
</feature>
<keyword evidence="2" id="KW-1133">Transmembrane helix</keyword>
<evidence type="ECO:0008006" key="5">
    <source>
        <dbReference type="Google" id="ProtNLM"/>
    </source>
</evidence>
<evidence type="ECO:0000313" key="3">
    <source>
        <dbReference type="EMBL" id="KAH6592590.1"/>
    </source>
</evidence>
<proteinExistence type="predicted"/>
<feature type="transmembrane region" description="Helical" evidence="2">
    <location>
        <begin position="120"/>
        <end position="139"/>
    </location>
</feature>
<feature type="transmembrane region" description="Helical" evidence="2">
    <location>
        <begin position="219"/>
        <end position="238"/>
    </location>
</feature>
<feature type="transmembrane region" description="Helical" evidence="2">
    <location>
        <begin position="84"/>
        <end position="108"/>
    </location>
</feature>
<keyword evidence="2" id="KW-0472">Membrane</keyword>
<evidence type="ECO:0000256" key="2">
    <source>
        <dbReference type="SAM" id="Phobius"/>
    </source>
</evidence>
<reference evidence="3 4" key="1">
    <citation type="submission" date="2021-02" db="EMBL/GenBank/DDBJ databases">
        <title>Variation within the Batrachochytrium salamandrivorans European outbreak.</title>
        <authorList>
            <person name="Kelly M."/>
            <person name="Pasmans F."/>
            <person name="Shea T.P."/>
            <person name="Munoz J.F."/>
            <person name="Carranza S."/>
            <person name="Cuomo C.A."/>
            <person name="Martel A."/>
        </authorList>
    </citation>
    <scope>NUCLEOTIDE SEQUENCE [LARGE SCALE GENOMIC DNA]</scope>
    <source>
        <strain evidence="3 4">AMFP18/2</strain>
    </source>
</reference>
<keyword evidence="4" id="KW-1185">Reference proteome</keyword>
<dbReference type="EMBL" id="JAFCIX010000377">
    <property type="protein sequence ID" value="KAH6592590.1"/>
    <property type="molecule type" value="Genomic_DNA"/>
</dbReference>
<evidence type="ECO:0000256" key="1">
    <source>
        <dbReference type="SAM" id="MobiDB-lite"/>
    </source>
</evidence>
<keyword evidence="2" id="KW-0812">Transmembrane</keyword>
<feature type="region of interest" description="Disordered" evidence="1">
    <location>
        <begin position="293"/>
        <end position="314"/>
    </location>
</feature>